<keyword evidence="2" id="KW-0378">Hydrolase</keyword>
<name>A0A1E8EY68_9CLOT</name>
<dbReference type="Pfam" id="PF04122">
    <property type="entry name" value="CW_binding_2"/>
    <property type="match status" value="3"/>
</dbReference>
<dbReference type="Gene3D" id="3.40.50.12090">
    <property type="match status" value="2"/>
</dbReference>
<comment type="caution">
    <text evidence="2">The sequence shown here is derived from an EMBL/GenBank/DDBJ whole genome shotgun (WGS) entry which is preliminary data.</text>
</comment>
<gene>
    <name evidence="2" type="primary">lytC_9</name>
    <name evidence="2" type="ORF">CLOACE_14910</name>
</gene>
<dbReference type="EC" id="3.5.1.28" evidence="2"/>
<proteinExistence type="predicted"/>
<dbReference type="RefSeq" id="WP_070110472.1">
    <property type="nucleotide sequence ID" value="NZ_LZFO01000020.1"/>
</dbReference>
<dbReference type="AlphaFoldDB" id="A0A1E8EY68"/>
<evidence type="ECO:0000313" key="3">
    <source>
        <dbReference type="Proteomes" id="UP000175744"/>
    </source>
</evidence>
<keyword evidence="1" id="KW-0732">Signal</keyword>
<dbReference type="PANTHER" id="PTHR30032:SF8">
    <property type="entry name" value="GERMINATION-SPECIFIC N-ACETYLMURAMOYL-L-ALANINE AMIDASE"/>
    <property type="match status" value="1"/>
</dbReference>
<evidence type="ECO:0000256" key="1">
    <source>
        <dbReference type="SAM" id="SignalP"/>
    </source>
</evidence>
<dbReference type="Proteomes" id="UP000175744">
    <property type="component" value="Unassembled WGS sequence"/>
</dbReference>
<protein>
    <submittedName>
        <fullName evidence="2">N-acetylmuramoyl-L-alanine amidase LytC</fullName>
        <ecNumber evidence="2">3.5.1.28</ecNumber>
    </submittedName>
</protein>
<feature type="signal peptide" evidence="1">
    <location>
        <begin position="1"/>
        <end position="28"/>
    </location>
</feature>
<dbReference type="GO" id="GO:0008745">
    <property type="term" value="F:N-acetylmuramoyl-L-alanine amidase activity"/>
    <property type="evidence" value="ECO:0007669"/>
    <property type="project" value="UniProtKB-EC"/>
</dbReference>
<dbReference type="InterPro" id="IPR007253">
    <property type="entry name" value="Cell_wall-bd_2"/>
</dbReference>
<dbReference type="OrthoDB" id="1927282at2"/>
<dbReference type="EMBL" id="LZFO01000020">
    <property type="protein sequence ID" value="OFI05873.1"/>
    <property type="molecule type" value="Genomic_DNA"/>
</dbReference>
<dbReference type="STRING" id="1121290.CLAOCE_14910"/>
<sequence>MLFNKKFLNAAVLGIGLSLAFSFSSVKAASVNRKGGGDRYTTAEKVAEEIFRSSDNVVLVNGTGYADAVSATPLAKNLKAPILLTKGETLEKDVLDTINKLGAKNIYIVGGEGVVKEEIVKELKDKDFNVERLAKKGGTRFDTNAVVAREIIKRTDAKEAILVNGKDGYSDALSVASIAAKLNAPVLITSSSGIDKSVKDVIEDFDLKVQAVGGEAVVPDSIVNAVNGTRIAKGANRFETNLAVLNYYKDQLEFDNIYLASGGNDSVKNFADALVASAAAAKTGSPVVLGGLGANEAQQKAANDFIEYNMNKYTNIIIIGSTGVIKEKVEKDLSTISEYINSKDFMVIGIE</sequence>
<dbReference type="InterPro" id="IPR051922">
    <property type="entry name" value="Bact_Sporulation_Assoc"/>
</dbReference>
<keyword evidence="3" id="KW-1185">Reference proteome</keyword>
<organism evidence="2 3">
    <name type="scientific">Clostridium acetireducens DSM 10703</name>
    <dbReference type="NCBI Taxonomy" id="1121290"/>
    <lineage>
        <taxon>Bacteria</taxon>
        <taxon>Bacillati</taxon>
        <taxon>Bacillota</taxon>
        <taxon>Clostridia</taxon>
        <taxon>Eubacteriales</taxon>
        <taxon>Clostridiaceae</taxon>
        <taxon>Clostridium</taxon>
    </lineage>
</organism>
<feature type="chain" id="PRO_5009213805" evidence="1">
    <location>
        <begin position="29"/>
        <end position="351"/>
    </location>
</feature>
<dbReference type="PATRIC" id="fig|1121290.3.peg.1476"/>
<evidence type="ECO:0000313" key="2">
    <source>
        <dbReference type="EMBL" id="OFI05873.1"/>
    </source>
</evidence>
<accession>A0A1E8EY68</accession>
<reference evidence="2 3" key="1">
    <citation type="submission" date="2016-06" db="EMBL/GenBank/DDBJ databases">
        <title>Genome sequence of Clostridium acetireducens DSM 10703.</title>
        <authorList>
            <person name="Poehlein A."/>
            <person name="Fluechter S."/>
            <person name="Duerre P."/>
            <person name="Daniel R."/>
        </authorList>
    </citation>
    <scope>NUCLEOTIDE SEQUENCE [LARGE SCALE GENOMIC DNA]</scope>
    <source>
        <strain evidence="2 3">DSM 10703</strain>
    </source>
</reference>
<dbReference type="PANTHER" id="PTHR30032">
    <property type="entry name" value="N-ACETYLMURAMOYL-L-ALANINE AMIDASE-RELATED"/>
    <property type="match status" value="1"/>
</dbReference>